<dbReference type="Proteomes" id="UP000824262">
    <property type="component" value="Unassembled WGS sequence"/>
</dbReference>
<dbReference type="GO" id="GO:0006233">
    <property type="term" value="P:dTDP biosynthetic process"/>
    <property type="evidence" value="ECO:0007669"/>
    <property type="project" value="InterPro"/>
</dbReference>
<evidence type="ECO:0000259" key="11">
    <source>
        <dbReference type="Pfam" id="PF02223"/>
    </source>
</evidence>
<evidence type="ECO:0000256" key="2">
    <source>
        <dbReference type="ARBA" id="ARBA00012980"/>
    </source>
</evidence>
<dbReference type="AlphaFoldDB" id="A0A9D0ZDT0"/>
<feature type="domain" description="Thymidylate kinase-like" evidence="11">
    <location>
        <begin position="10"/>
        <end position="163"/>
    </location>
</feature>
<organism evidence="12 13">
    <name type="scientific">Candidatus Scatomorpha intestinavium</name>
    <dbReference type="NCBI Taxonomy" id="2840922"/>
    <lineage>
        <taxon>Bacteria</taxon>
        <taxon>Bacillati</taxon>
        <taxon>Bacillota</taxon>
        <taxon>Clostridia</taxon>
        <taxon>Eubacteriales</taxon>
        <taxon>Candidatus Scatomorpha</taxon>
    </lineage>
</organism>
<name>A0A9D0ZDT0_9FIRM</name>
<keyword evidence="7 10" id="KW-0418">Kinase</keyword>
<keyword evidence="8 10" id="KW-0067">ATP-binding</keyword>
<evidence type="ECO:0000256" key="10">
    <source>
        <dbReference type="HAMAP-Rule" id="MF_00165"/>
    </source>
</evidence>
<keyword evidence="5 10" id="KW-0545">Nucleotide biosynthesis</keyword>
<accession>A0A9D0ZDT0</accession>
<dbReference type="InterPro" id="IPR018094">
    <property type="entry name" value="Thymidylate_kinase"/>
</dbReference>
<dbReference type="GO" id="GO:0005829">
    <property type="term" value="C:cytosol"/>
    <property type="evidence" value="ECO:0007669"/>
    <property type="project" value="TreeGrafter"/>
</dbReference>
<keyword evidence="4 10" id="KW-0808">Transferase</keyword>
<dbReference type="GO" id="GO:0006227">
    <property type="term" value="P:dUDP biosynthetic process"/>
    <property type="evidence" value="ECO:0007669"/>
    <property type="project" value="TreeGrafter"/>
</dbReference>
<evidence type="ECO:0000256" key="4">
    <source>
        <dbReference type="ARBA" id="ARBA00022679"/>
    </source>
</evidence>
<dbReference type="PANTHER" id="PTHR10344">
    <property type="entry name" value="THYMIDYLATE KINASE"/>
    <property type="match status" value="1"/>
</dbReference>
<dbReference type="GO" id="GO:0004798">
    <property type="term" value="F:dTMP kinase activity"/>
    <property type="evidence" value="ECO:0007669"/>
    <property type="project" value="UniProtKB-UniRule"/>
</dbReference>
<evidence type="ECO:0000313" key="12">
    <source>
        <dbReference type="EMBL" id="HIQ78242.1"/>
    </source>
</evidence>
<dbReference type="InterPro" id="IPR027417">
    <property type="entry name" value="P-loop_NTPase"/>
</dbReference>
<proteinExistence type="inferred from homology"/>
<dbReference type="Gene3D" id="3.40.50.300">
    <property type="entry name" value="P-loop containing nucleotide triphosphate hydrolases"/>
    <property type="match status" value="1"/>
</dbReference>
<dbReference type="GO" id="GO:0006235">
    <property type="term" value="P:dTTP biosynthetic process"/>
    <property type="evidence" value="ECO:0007669"/>
    <property type="project" value="UniProtKB-UniRule"/>
</dbReference>
<evidence type="ECO:0000256" key="9">
    <source>
        <dbReference type="ARBA" id="ARBA00048743"/>
    </source>
</evidence>
<dbReference type="HAMAP" id="MF_00165">
    <property type="entry name" value="Thymidylate_kinase"/>
    <property type="match status" value="1"/>
</dbReference>
<feature type="binding site" evidence="10">
    <location>
        <begin position="12"/>
        <end position="19"/>
    </location>
    <ligand>
        <name>ATP</name>
        <dbReference type="ChEBI" id="CHEBI:30616"/>
    </ligand>
</feature>
<comment type="function">
    <text evidence="10">Phosphorylation of dTMP to form dTDP in both de novo and salvage pathways of dTTP synthesis.</text>
</comment>
<evidence type="ECO:0000256" key="5">
    <source>
        <dbReference type="ARBA" id="ARBA00022727"/>
    </source>
</evidence>
<reference evidence="12" key="2">
    <citation type="journal article" date="2021" name="PeerJ">
        <title>Extensive microbial diversity within the chicken gut microbiome revealed by metagenomics and culture.</title>
        <authorList>
            <person name="Gilroy R."/>
            <person name="Ravi A."/>
            <person name="Getino M."/>
            <person name="Pursley I."/>
            <person name="Horton D.L."/>
            <person name="Alikhan N.F."/>
            <person name="Baker D."/>
            <person name="Gharbi K."/>
            <person name="Hall N."/>
            <person name="Watson M."/>
            <person name="Adriaenssens E.M."/>
            <person name="Foster-Nyarko E."/>
            <person name="Jarju S."/>
            <person name="Secka A."/>
            <person name="Antonio M."/>
            <person name="Oren A."/>
            <person name="Chaudhuri R.R."/>
            <person name="La Ragione R."/>
            <person name="Hildebrand F."/>
            <person name="Pallen M.J."/>
        </authorList>
    </citation>
    <scope>NUCLEOTIDE SEQUENCE</scope>
    <source>
        <strain evidence="12">ChiBcolR7-354</strain>
    </source>
</reference>
<dbReference type="SUPFAM" id="SSF52540">
    <property type="entry name" value="P-loop containing nucleoside triphosphate hydrolases"/>
    <property type="match status" value="1"/>
</dbReference>
<sequence length="223" mass="25621">MDRKGKIIVLEGIDGSGKSAQYRRLSARLEREGIPFRSAVFPRYDEESSALIRMYLSGRFGEDPNDVNAYASSIFYAVDRYASFMTDWKEYYESGGLMLLDRYTTSNAVHQGAKLSAAEQPAFFDWLYDLEYGKLGLPRPNLVVYLEVDLETSLARMKHRQEKTGKPGDIHERDAEYLRRCIATGESAAEHYGWRRVALRLDGEIREIDEKHEEIFSIVRSAL</sequence>
<evidence type="ECO:0000313" key="13">
    <source>
        <dbReference type="Proteomes" id="UP000824262"/>
    </source>
</evidence>
<dbReference type="EC" id="2.7.4.9" evidence="2 10"/>
<evidence type="ECO:0000256" key="3">
    <source>
        <dbReference type="ARBA" id="ARBA00017144"/>
    </source>
</evidence>
<dbReference type="InterPro" id="IPR039430">
    <property type="entry name" value="Thymidylate_kin-like_dom"/>
</dbReference>
<comment type="similarity">
    <text evidence="1 10">Belongs to the thymidylate kinase family.</text>
</comment>
<reference evidence="12" key="1">
    <citation type="submission" date="2020-10" db="EMBL/GenBank/DDBJ databases">
        <authorList>
            <person name="Gilroy R."/>
        </authorList>
    </citation>
    <scope>NUCLEOTIDE SEQUENCE</scope>
    <source>
        <strain evidence="12">ChiBcolR7-354</strain>
    </source>
</reference>
<protein>
    <recommendedName>
        <fullName evidence="3 10">Thymidylate kinase</fullName>
        <ecNumber evidence="2 10">2.7.4.9</ecNumber>
    </recommendedName>
    <alternativeName>
        <fullName evidence="10">dTMP kinase</fullName>
    </alternativeName>
</protein>
<evidence type="ECO:0000256" key="7">
    <source>
        <dbReference type="ARBA" id="ARBA00022777"/>
    </source>
</evidence>
<evidence type="ECO:0000256" key="1">
    <source>
        <dbReference type="ARBA" id="ARBA00009776"/>
    </source>
</evidence>
<evidence type="ECO:0000256" key="6">
    <source>
        <dbReference type="ARBA" id="ARBA00022741"/>
    </source>
</evidence>
<dbReference type="Pfam" id="PF02223">
    <property type="entry name" value="Thymidylate_kin"/>
    <property type="match status" value="1"/>
</dbReference>
<comment type="caution">
    <text evidence="12">The sequence shown here is derived from an EMBL/GenBank/DDBJ whole genome shotgun (WGS) entry which is preliminary data.</text>
</comment>
<comment type="catalytic activity">
    <reaction evidence="9 10">
        <text>dTMP + ATP = dTDP + ADP</text>
        <dbReference type="Rhea" id="RHEA:13517"/>
        <dbReference type="ChEBI" id="CHEBI:30616"/>
        <dbReference type="ChEBI" id="CHEBI:58369"/>
        <dbReference type="ChEBI" id="CHEBI:63528"/>
        <dbReference type="ChEBI" id="CHEBI:456216"/>
        <dbReference type="EC" id="2.7.4.9"/>
    </reaction>
</comment>
<gene>
    <name evidence="10" type="primary">tmk</name>
    <name evidence="12" type="ORF">IAB77_03170</name>
</gene>
<dbReference type="PANTHER" id="PTHR10344:SF4">
    <property type="entry name" value="UMP-CMP KINASE 2, MITOCHONDRIAL"/>
    <property type="match status" value="1"/>
</dbReference>
<keyword evidence="6 10" id="KW-0547">Nucleotide-binding</keyword>
<evidence type="ECO:0000256" key="8">
    <source>
        <dbReference type="ARBA" id="ARBA00022840"/>
    </source>
</evidence>
<dbReference type="EMBL" id="DVGA01000034">
    <property type="protein sequence ID" value="HIQ78242.1"/>
    <property type="molecule type" value="Genomic_DNA"/>
</dbReference>
<dbReference type="GO" id="GO:0005524">
    <property type="term" value="F:ATP binding"/>
    <property type="evidence" value="ECO:0007669"/>
    <property type="project" value="UniProtKB-UniRule"/>
</dbReference>